<sequence>MKWVTRSFPYVDRTASAWLIKKLIDPEAEFTFINWPDEKLKPEHGIPFDIKGVELGHHNNKCTFEVIVEKYAIKDPYVQKVAEVVHAADIEGEIVKSPEAKGIKAVLAGLRLITKNDYETLEIGMKLWDALYTY</sequence>
<dbReference type="Pfam" id="PF09828">
    <property type="entry name" value="ChrB_C"/>
    <property type="match status" value="1"/>
</dbReference>
<reference evidence="2 3" key="1">
    <citation type="submission" date="2018-06" db="EMBL/GenBank/DDBJ databases">
        <title>Extensive metabolic versatility and redundancy in microbially diverse, dynamic hydrothermal sediments.</title>
        <authorList>
            <person name="Dombrowski N."/>
            <person name="Teske A."/>
            <person name="Baker B.J."/>
        </authorList>
    </citation>
    <scope>NUCLEOTIDE SEQUENCE [LARGE SCALE GENOMIC DNA]</scope>
    <source>
        <strain evidence="2">B20_G2</strain>
    </source>
</reference>
<dbReference type="AlphaFoldDB" id="A0A497F5K0"/>
<evidence type="ECO:0000313" key="2">
    <source>
        <dbReference type="EMBL" id="RLE54686.1"/>
    </source>
</evidence>
<comment type="caution">
    <text evidence="2">The sequence shown here is derived from an EMBL/GenBank/DDBJ whole genome shotgun (WGS) entry which is preliminary data.</text>
</comment>
<protein>
    <submittedName>
        <fullName evidence="2">Chromate resistance protein</fullName>
    </submittedName>
</protein>
<evidence type="ECO:0000259" key="1">
    <source>
        <dbReference type="Pfam" id="PF09828"/>
    </source>
</evidence>
<accession>A0A497F5K0</accession>
<proteinExistence type="predicted"/>
<feature type="non-terminal residue" evidence="2">
    <location>
        <position position="134"/>
    </location>
</feature>
<dbReference type="Proteomes" id="UP000269499">
    <property type="component" value="Unassembled WGS sequence"/>
</dbReference>
<evidence type="ECO:0000313" key="3">
    <source>
        <dbReference type="Proteomes" id="UP000269499"/>
    </source>
</evidence>
<feature type="domain" description="ChrB C-terminal" evidence="1">
    <location>
        <begin position="3"/>
        <end position="134"/>
    </location>
</feature>
<dbReference type="EMBL" id="QMRA01000019">
    <property type="protein sequence ID" value="RLE54686.1"/>
    <property type="molecule type" value="Genomic_DNA"/>
</dbReference>
<dbReference type="InterPro" id="IPR018634">
    <property type="entry name" value="ChrB_C"/>
</dbReference>
<organism evidence="2 3">
    <name type="scientific">Thermoproteota archaeon</name>
    <dbReference type="NCBI Taxonomy" id="2056631"/>
    <lineage>
        <taxon>Archaea</taxon>
        <taxon>Thermoproteota</taxon>
    </lineage>
</organism>
<name>A0A497F5K0_9CREN</name>
<gene>
    <name evidence="2" type="ORF">DRJ26_01620</name>
</gene>